<dbReference type="InterPro" id="IPR036388">
    <property type="entry name" value="WH-like_DNA-bd_sf"/>
</dbReference>
<accession>A0A9X4RQZ5</accession>
<dbReference type="SUPFAM" id="SSF46785">
    <property type="entry name" value="Winged helix' DNA-binding domain"/>
    <property type="match status" value="1"/>
</dbReference>
<dbReference type="CDD" id="cd00090">
    <property type="entry name" value="HTH_ARSR"/>
    <property type="match status" value="1"/>
</dbReference>
<protein>
    <submittedName>
        <fullName evidence="5">Metalloregulator ArsR/SmtB family transcription factor</fullName>
    </submittedName>
</protein>
<keyword evidence="1" id="KW-0805">Transcription regulation</keyword>
<dbReference type="SMART" id="SM00418">
    <property type="entry name" value="HTH_ARSR"/>
    <property type="match status" value="1"/>
</dbReference>
<organism evidence="5 6">
    <name type="scientific">Thiovibrio frasassiensis</name>
    <dbReference type="NCBI Taxonomy" id="2984131"/>
    <lineage>
        <taxon>Bacteria</taxon>
        <taxon>Pseudomonadati</taxon>
        <taxon>Thermodesulfobacteriota</taxon>
        <taxon>Desulfobulbia</taxon>
        <taxon>Desulfobulbales</taxon>
        <taxon>Thiovibrionaceae</taxon>
        <taxon>Thiovibrio</taxon>
    </lineage>
</organism>
<dbReference type="Proteomes" id="UP001154240">
    <property type="component" value="Unassembled WGS sequence"/>
</dbReference>
<keyword evidence="3" id="KW-0804">Transcription</keyword>
<keyword evidence="2" id="KW-0238">DNA-binding</keyword>
<comment type="caution">
    <text evidence="5">The sequence shown here is derived from an EMBL/GenBank/DDBJ whole genome shotgun (WGS) entry which is preliminary data.</text>
</comment>
<name>A0A9X4RQZ5_9BACT</name>
<dbReference type="PROSITE" id="PS50987">
    <property type="entry name" value="HTH_ARSR_2"/>
    <property type="match status" value="1"/>
</dbReference>
<evidence type="ECO:0000313" key="6">
    <source>
        <dbReference type="Proteomes" id="UP001154240"/>
    </source>
</evidence>
<reference evidence="5" key="2">
    <citation type="submission" date="2022-10" db="EMBL/GenBank/DDBJ databases">
        <authorList>
            <person name="Aronson H.S."/>
        </authorList>
    </citation>
    <scope>NUCLEOTIDE SEQUENCE</scope>
    <source>
        <strain evidence="5">RS19-109</strain>
    </source>
</reference>
<dbReference type="EMBL" id="JAPHEH010000001">
    <property type="protein sequence ID" value="MDG4476767.1"/>
    <property type="molecule type" value="Genomic_DNA"/>
</dbReference>
<dbReference type="PANTHER" id="PTHR43132">
    <property type="entry name" value="ARSENICAL RESISTANCE OPERON REPRESSOR ARSR-RELATED"/>
    <property type="match status" value="1"/>
</dbReference>
<reference evidence="5" key="1">
    <citation type="journal article" date="2022" name="bioRxiv">
        <title>Thiovibrio frasassiensisgen. nov., sp. nov., an autotrophic, elemental sulfur disproportionating bacterium isolated from sulfidic karst sediment, and proposal of Thiovibrionaceae fam. nov.</title>
        <authorList>
            <person name="Aronson H."/>
            <person name="Thomas C."/>
            <person name="Bhattacharyya M."/>
            <person name="Eckstein S."/>
            <person name="Jensen S."/>
            <person name="Barco R."/>
            <person name="Macalady J."/>
            <person name="Amend J."/>
        </authorList>
    </citation>
    <scope>NUCLEOTIDE SEQUENCE</scope>
    <source>
        <strain evidence="5">RS19-109</strain>
    </source>
</reference>
<proteinExistence type="predicted"/>
<evidence type="ECO:0000313" key="5">
    <source>
        <dbReference type="EMBL" id="MDG4476767.1"/>
    </source>
</evidence>
<dbReference type="Gene3D" id="1.10.10.10">
    <property type="entry name" value="Winged helix-like DNA-binding domain superfamily/Winged helix DNA-binding domain"/>
    <property type="match status" value="1"/>
</dbReference>
<dbReference type="Pfam" id="PF01022">
    <property type="entry name" value="HTH_5"/>
    <property type="match status" value="1"/>
</dbReference>
<dbReference type="InterPro" id="IPR036390">
    <property type="entry name" value="WH_DNA-bd_sf"/>
</dbReference>
<feature type="domain" description="HTH arsR-type" evidence="4">
    <location>
        <begin position="1"/>
        <end position="96"/>
    </location>
</feature>
<dbReference type="GO" id="GO:0003700">
    <property type="term" value="F:DNA-binding transcription factor activity"/>
    <property type="evidence" value="ECO:0007669"/>
    <property type="project" value="InterPro"/>
</dbReference>
<dbReference type="NCBIfam" id="NF033788">
    <property type="entry name" value="HTH_metalloreg"/>
    <property type="match status" value="1"/>
</dbReference>
<evidence type="ECO:0000256" key="2">
    <source>
        <dbReference type="ARBA" id="ARBA00023125"/>
    </source>
</evidence>
<keyword evidence="6" id="KW-1185">Reference proteome</keyword>
<gene>
    <name evidence="5" type="ORF">OLX77_11440</name>
</gene>
<evidence type="ECO:0000256" key="3">
    <source>
        <dbReference type="ARBA" id="ARBA00023163"/>
    </source>
</evidence>
<evidence type="ECO:0000256" key="1">
    <source>
        <dbReference type="ARBA" id="ARBA00023015"/>
    </source>
</evidence>
<dbReference type="PRINTS" id="PR00778">
    <property type="entry name" value="HTHARSR"/>
</dbReference>
<dbReference type="InterPro" id="IPR011991">
    <property type="entry name" value="ArsR-like_HTH"/>
</dbReference>
<dbReference type="PANTHER" id="PTHR43132:SF2">
    <property type="entry name" value="ARSENICAL RESISTANCE OPERON REPRESSOR ARSR-RELATED"/>
    <property type="match status" value="1"/>
</dbReference>
<dbReference type="RefSeq" id="WP_307633732.1">
    <property type="nucleotide sequence ID" value="NZ_JAPHEH010000001.1"/>
</dbReference>
<dbReference type="InterPro" id="IPR051011">
    <property type="entry name" value="Metal_resp_trans_reg"/>
</dbReference>
<dbReference type="GO" id="GO:0003677">
    <property type="term" value="F:DNA binding"/>
    <property type="evidence" value="ECO:0007669"/>
    <property type="project" value="UniProtKB-KW"/>
</dbReference>
<dbReference type="AlphaFoldDB" id="A0A9X4RQZ5"/>
<evidence type="ECO:0000259" key="4">
    <source>
        <dbReference type="PROSITE" id="PS50987"/>
    </source>
</evidence>
<sequence>MKEFVRLMKALSDPNRVKIITMLGVRELCVCELTALLEVAQPTVSKHLRILEDVGLVSFRKEGNWIIYRLNDACEGHARTMLDLVDQWLDKVPEVQGLRQRLPEVDHLRKCLS</sequence>
<dbReference type="InterPro" id="IPR001845">
    <property type="entry name" value="HTH_ArsR_DNA-bd_dom"/>
</dbReference>